<organism evidence="2 3">
    <name type="scientific">Zooshikella harenae</name>
    <dbReference type="NCBI Taxonomy" id="2827238"/>
    <lineage>
        <taxon>Bacteria</taxon>
        <taxon>Pseudomonadati</taxon>
        <taxon>Pseudomonadota</taxon>
        <taxon>Gammaproteobacteria</taxon>
        <taxon>Oceanospirillales</taxon>
        <taxon>Zooshikellaceae</taxon>
        <taxon>Zooshikella</taxon>
    </lineage>
</organism>
<sequence>MKVKVLMAVGALLSTSVMATEGALSSLRSTELYGGYFVKGNQLVTEAVYGCNAGLFKVYANTDTTPATLTIVKSDGPDCLIVPFRQELKVKLPKVIDKKTGKRITINEFKLNNVFNK</sequence>
<reference evidence="2 3" key="1">
    <citation type="submission" date="2021-04" db="EMBL/GenBank/DDBJ databases">
        <authorList>
            <person name="Pira H."/>
            <person name="Risdian C."/>
            <person name="Wink J."/>
        </authorList>
    </citation>
    <scope>NUCLEOTIDE SEQUENCE [LARGE SCALE GENOMIC DNA]</scope>
    <source>
        <strain evidence="2 3">WH53</strain>
    </source>
</reference>
<keyword evidence="3" id="KW-1185">Reference proteome</keyword>
<keyword evidence="1" id="KW-0732">Signal</keyword>
<evidence type="ECO:0000313" key="2">
    <source>
        <dbReference type="EMBL" id="MBU2711353.1"/>
    </source>
</evidence>
<protein>
    <recommendedName>
        <fullName evidence="4">Secreted protein</fullName>
    </recommendedName>
</protein>
<feature type="chain" id="PRO_5047487870" description="Secreted protein" evidence="1">
    <location>
        <begin position="20"/>
        <end position="117"/>
    </location>
</feature>
<evidence type="ECO:0000313" key="3">
    <source>
        <dbReference type="Proteomes" id="UP000690515"/>
    </source>
</evidence>
<feature type="signal peptide" evidence="1">
    <location>
        <begin position="1"/>
        <end position="19"/>
    </location>
</feature>
<dbReference type="RefSeq" id="WP_215819515.1">
    <property type="nucleotide sequence ID" value="NZ_JAGSOY010000018.1"/>
</dbReference>
<evidence type="ECO:0000256" key="1">
    <source>
        <dbReference type="SAM" id="SignalP"/>
    </source>
</evidence>
<name>A0ABS5ZBB0_9GAMM</name>
<comment type="caution">
    <text evidence="2">The sequence shown here is derived from an EMBL/GenBank/DDBJ whole genome shotgun (WGS) entry which is preliminary data.</text>
</comment>
<evidence type="ECO:0008006" key="4">
    <source>
        <dbReference type="Google" id="ProtNLM"/>
    </source>
</evidence>
<dbReference type="Proteomes" id="UP000690515">
    <property type="component" value="Unassembled WGS sequence"/>
</dbReference>
<proteinExistence type="predicted"/>
<gene>
    <name evidence="2" type="ORF">KCG35_09795</name>
</gene>
<dbReference type="EMBL" id="JAGSOY010000018">
    <property type="protein sequence ID" value="MBU2711353.1"/>
    <property type="molecule type" value="Genomic_DNA"/>
</dbReference>
<accession>A0ABS5ZBB0</accession>